<name>A0ABQ7KBU5_9FUNG</name>
<dbReference type="PANTHER" id="PTHR13254:SF0">
    <property type="entry name" value="GOLGIN SUBFAMILY A MEMBER 7_ERF4 DOMAIN-CONTAINING PROTEIN"/>
    <property type="match status" value="1"/>
</dbReference>
<evidence type="ECO:0000259" key="8">
    <source>
        <dbReference type="Pfam" id="PF10256"/>
    </source>
</evidence>
<evidence type="ECO:0000313" key="10">
    <source>
        <dbReference type="Proteomes" id="UP001194696"/>
    </source>
</evidence>
<comment type="caution">
    <text evidence="9">The sequence shown here is derived from an EMBL/GenBank/DDBJ whole genome shotgun (WGS) entry which is preliminary data.</text>
</comment>
<feature type="region of interest" description="Disordered" evidence="7">
    <location>
        <begin position="1"/>
        <end position="174"/>
    </location>
</feature>
<keyword evidence="10" id="KW-1185">Reference proteome</keyword>
<evidence type="ECO:0000256" key="6">
    <source>
        <dbReference type="ARBA" id="ARBA00023136"/>
    </source>
</evidence>
<evidence type="ECO:0000256" key="5">
    <source>
        <dbReference type="ARBA" id="ARBA00022824"/>
    </source>
</evidence>
<dbReference type="InterPro" id="IPR019383">
    <property type="entry name" value="Golgin_A_7/ERF4"/>
</dbReference>
<evidence type="ECO:0000313" key="9">
    <source>
        <dbReference type="EMBL" id="KAG0294235.1"/>
    </source>
</evidence>
<comment type="subunit">
    <text evidence="3">Interacts with ERF2.</text>
</comment>
<feature type="compositionally biased region" description="Polar residues" evidence="7">
    <location>
        <begin position="100"/>
        <end position="110"/>
    </location>
</feature>
<organism evidence="9 10">
    <name type="scientific">Linnemannia gamsii</name>
    <dbReference type="NCBI Taxonomy" id="64522"/>
    <lineage>
        <taxon>Eukaryota</taxon>
        <taxon>Fungi</taxon>
        <taxon>Fungi incertae sedis</taxon>
        <taxon>Mucoromycota</taxon>
        <taxon>Mortierellomycotina</taxon>
        <taxon>Mortierellomycetes</taxon>
        <taxon>Mortierellales</taxon>
        <taxon>Mortierellaceae</taxon>
        <taxon>Linnemannia</taxon>
    </lineage>
</organism>
<dbReference type="Pfam" id="PF10256">
    <property type="entry name" value="Erf4"/>
    <property type="match status" value="1"/>
</dbReference>
<evidence type="ECO:0000256" key="1">
    <source>
        <dbReference type="ARBA" id="ARBA00004406"/>
    </source>
</evidence>
<feature type="compositionally biased region" description="Polar residues" evidence="7">
    <location>
        <begin position="55"/>
        <end position="83"/>
    </location>
</feature>
<comment type="similarity">
    <text evidence="2">Belongs to the ERF4 family.</text>
</comment>
<keyword evidence="6" id="KW-0472">Membrane</keyword>
<sequence length="293" mass="32445">MASHWQPSATPPPEDLHSIPIQQLPHEPSSTITHASESDHTISANSTVEHLANKIATSQTWSSHPAQQQPGSSPALTGTKMNSTTPTIKTTTTTDRYHHQSSNATATAASPRSPGTAPTYPRALGPDTSVLDRNRADAANSPRQQQQQQQRSGGSSSSAGGRSTDVHPTGTPRVIVRIDRDHNIGDEATRFECEQFPEEMLGRVTRAEFKGSVEGINRCMEVAEESLWNCFDTLLDCLSAYTAKHCCGTHYQRSIRKMEAFIQEENRRLYHPARMHLRDPQKVGMIYLEFELF</sequence>
<feature type="compositionally biased region" description="Low complexity" evidence="7">
    <location>
        <begin position="141"/>
        <end position="163"/>
    </location>
</feature>
<evidence type="ECO:0000256" key="4">
    <source>
        <dbReference type="ARBA" id="ARBA00018463"/>
    </source>
</evidence>
<keyword evidence="5" id="KW-0256">Endoplasmic reticulum</keyword>
<evidence type="ECO:0000256" key="2">
    <source>
        <dbReference type="ARBA" id="ARBA00007732"/>
    </source>
</evidence>
<dbReference type="InterPro" id="IPR051371">
    <property type="entry name" value="Ras_palmitoyltransferase"/>
</dbReference>
<evidence type="ECO:0000256" key="3">
    <source>
        <dbReference type="ARBA" id="ARBA00011396"/>
    </source>
</evidence>
<protein>
    <recommendedName>
        <fullName evidence="4">Ras modification protein ERF4</fullName>
    </recommendedName>
</protein>
<comment type="subcellular location">
    <subcellularLocation>
        <location evidence="1">Endoplasmic reticulum membrane</location>
        <topology evidence="1">Peripheral membrane protein</topology>
    </subcellularLocation>
</comment>
<gene>
    <name evidence="9" type="ORF">BGZ96_001538</name>
</gene>
<dbReference type="EMBL" id="JAAAIM010000126">
    <property type="protein sequence ID" value="KAG0294235.1"/>
    <property type="molecule type" value="Genomic_DNA"/>
</dbReference>
<proteinExistence type="inferred from homology"/>
<dbReference type="PANTHER" id="PTHR13254">
    <property type="entry name" value="GOLGI AUTOANTIGEN, GOLGIN SUBFAMILY A, 7"/>
    <property type="match status" value="1"/>
</dbReference>
<feature type="compositionally biased region" description="Low complexity" evidence="7">
    <location>
        <begin position="84"/>
        <end position="94"/>
    </location>
</feature>
<feature type="compositionally biased region" description="Polar residues" evidence="7">
    <location>
        <begin position="28"/>
        <end position="48"/>
    </location>
</feature>
<evidence type="ECO:0000256" key="7">
    <source>
        <dbReference type="SAM" id="MobiDB-lite"/>
    </source>
</evidence>
<accession>A0ABQ7KBU5</accession>
<reference evidence="9 10" key="1">
    <citation type="journal article" date="2020" name="Fungal Divers.">
        <title>Resolving the Mortierellaceae phylogeny through synthesis of multi-gene phylogenetics and phylogenomics.</title>
        <authorList>
            <person name="Vandepol N."/>
            <person name="Liber J."/>
            <person name="Desiro A."/>
            <person name="Na H."/>
            <person name="Kennedy M."/>
            <person name="Barry K."/>
            <person name="Grigoriev I.V."/>
            <person name="Miller A.N."/>
            <person name="O'Donnell K."/>
            <person name="Stajich J.E."/>
            <person name="Bonito G."/>
        </authorList>
    </citation>
    <scope>NUCLEOTIDE SEQUENCE [LARGE SCALE GENOMIC DNA]</scope>
    <source>
        <strain evidence="9 10">AD045</strain>
    </source>
</reference>
<feature type="domain" description="Golgin subfamily A member 7/ERF4" evidence="8">
    <location>
        <begin position="175"/>
        <end position="289"/>
    </location>
</feature>
<dbReference type="Proteomes" id="UP001194696">
    <property type="component" value="Unassembled WGS sequence"/>
</dbReference>